<keyword evidence="1" id="KW-0732">Signal</keyword>
<feature type="signal peptide" evidence="1">
    <location>
        <begin position="1"/>
        <end position="28"/>
    </location>
</feature>
<evidence type="ECO:0000256" key="1">
    <source>
        <dbReference type="SAM" id="SignalP"/>
    </source>
</evidence>
<dbReference type="PANTHER" id="PTHR37841:SF1">
    <property type="entry name" value="DUF3298 DOMAIN-CONTAINING PROTEIN"/>
    <property type="match status" value="1"/>
</dbReference>
<evidence type="ECO:0000313" key="2">
    <source>
        <dbReference type="EMBL" id="WEK54411.1"/>
    </source>
</evidence>
<evidence type="ECO:0000313" key="3">
    <source>
        <dbReference type="Proteomes" id="UP001178662"/>
    </source>
</evidence>
<organism evidence="2 3">
    <name type="scientific">Candidatus Cohnella colombiensis</name>
    <dbReference type="NCBI Taxonomy" id="3121368"/>
    <lineage>
        <taxon>Bacteria</taxon>
        <taxon>Bacillati</taxon>
        <taxon>Bacillota</taxon>
        <taxon>Bacilli</taxon>
        <taxon>Bacillales</taxon>
        <taxon>Paenibacillaceae</taxon>
        <taxon>Cohnella</taxon>
    </lineage>
</organism>
<proteinExistence type="predicted"/>
<dbReference type="InterPro" id="IPR032774">
    <property type="entry name" value="WG_beta_rep"/>
</dbReference>
<accession>A0AA95JBS5</accession>
<name>A0AA95JBS5_9BACL</name>
<feature type="chain" id="PRO_5041729263" evidence="1">
    <location>
        <begin position="29"/>
        <end position="657"/>
    </location>
</feature>
<sequence length="657" mass="75076">MRKLTVAIIAMLLLTTWPLSLFSTPIKAAVDDTPGDYLWDTLTPEQWDDIIPEGDYYRIIKVSKYGEKTYGLMDKSGKFIFRPEYRRLVKVGPNKLLAEVLINNKRTDFIDMNGKTAFSLPGNYTVSDFYKDRAVAEFNSYMYFDGKDNIFVQGNSGVINSKGKFIITNKYDSIRQLVNTKDGKIYYWVRPIINGHKITMIFDANGKELTRFDSIRLVSEHSLIGGLDTFNSDTIVAVKNDKLGTVNMAGKTVVPFIYEQFVETPFGATFDLSRHEEELKEHFHNGLAIFIKENKYGVVNNKGKVIIPPNYDRIRLIRSFPKQTGSRVLRTEDTSLFLLDKNDKYGLADSTGKIIVKPEWNSIGDFSEGLAEVQKGGKYGFIDMKGRIVVTPQFDWEWSPDQVLFEDGIRIVKKNGKFGLLSSSGALLSTPQWDDIQTDLSSDLLHVGKHIDGEKLYGFIDRKGNVVIDVQYYNINEFQNGYAHVESDDFQGYIDDHGKEIITNWTLYDLFEAAGVNLVNPYYNKIEITTSGNSIARDTNFEYRMFNIPSGKPLATKSYPVMESEGPFMVAYDGTYLRDKDDFEFDFKYNRGKMVGGFYYLNPLGRIVLTVPINMRIIQGKHGQEPLTWNENLEFKEGYTAITYNGKKYGLIKLRHK</sequence>
<dbReference type="Proteomes" id="UP001178662">
    <property type="component" value="Chromosome"/>
</dbReference>
<dbReference type="PANTHER" id="PTHR37841">
    <property type="entry name" value="GLR2918 PROTEIN"/>
    <property type="match status" value="1"/>
</dbReference>
<gene>
    <name evidence="2" type="ORF">P0Y55_18045</name>
</gene>
<dbReference type="Pfam" id="PF14903">
    <property type="entry name" value="WG_beta_rep"/>
    <property type="match status" value="4"/>
</dbReference>
<protein>
    <submittedName>
        <fullName evidence="2">WG repeat-containing protein</fullName>
    </submittedName>
</protein>
<dbReference type="EMBL" id="CP119317">
    <property type="protein sequence ID" value="WEK54411.1"/>
    <property type="molecule type" value="Genomic_DNA"/>
</dbReference>
<dbReference type="AlphaFoldDB" id="A0AA95JBS5"/>
<keyword evidence="3" id="KW-1185">Reference proteome</keyword>
<reference evidence="2" key="1">
    <citation type="submission" date="2023-03" db="EMBL/GenBank/DDBJ databases">
        <title>Andean soil-derived lignocellulolytic bacterial consortium as a source of novel taxa and putative plastic-active enzymes.</title>
        <authorList>
            <person name="Diaz-Garcia L."/>
            <person name="Chuvochina M."/>
            <person name="Feuerriegel G."/>
            <person name="Bunk B."/>
            <person name="Sproer C."/>
            <person name="Streit W.R."/>
            <person name="Rodriguez L.M."/>
            <person name="Overmann J."/>
            <person name="Jimenez D.J."/>
        </authorList>
    </citation>
    <scope>NUCLEOTIDE SEQUENCE</scope>
    <source>
        <strain evidence="2">MAG 2441</strain>
    </source>
</reference>